<dbReference type="InterPro" id="IPR049177">
    <property type="entry name" value="MgtC_SapB_SrpB_YhiD_N"/>
</dbReference>
<keyword evidence="3" id="KW-1003">Cell membrane</keyword>
<name>A0A1F6XLK6_9BACT</name>
<evidence type="ECO:0000259" key="8">
    <source>
        <dbReference type="Pfam" id="PF02308"/>
    </source>
</evidence>
<evidence type="ECO:0000313" key="10">
    <source>
        <dbReference type="Proteomes" id="UP000178104"/>
    </source>
</evidence>
<feature type="transmembrane region" description="Helical" evidence="7">
    <location>
        <begin position="43"/>
        <end position="62"/>
    </location>
</feature>
<keyword evidence="6 7" id="KW-0472">Membrane</keyword>
<dbReference type="STRING" id="1801780.A2917_01605"/>
<feature type="transmembrane region" description="Helical" evidence="7">
    <location>
        <begin position="74"/>
        <end position="91"/>
    </location>
</feature>
<proteinExistence type="inferred from homology"/>
<reference evidence="9 10" key="1">
    <citation type="journal article" date="2016" name="Nat. Commun.">
        <title>Thousands of microbial genomes shed light on interconnected biogeochemical processes in an aquifer system.</title>
        <authorList>
            <person name="Anantharaman K."/>
            <person name="Brown C.T."/>
            <person name="Hug L.A."/>
            <person name="Sharon I."/>
            <person name="Castelle C.J."/>
            <person name="Probst A.J."/>
            <person name="Thomas B.C."/>
            <person name="Singh A."/>
            <person name="Wilkins M.J."/>
            <person name="Karaoz U."/>
            <person name="Brodie E.L."/>
            <person name="Williams K.H."/>
            <person name="Hubbard S.S."/>
            <person name="Banfield J.F."/>
        </authorList>
    </citation>
    <scope>NUCLEOTIDE SEQUENCE [LARGE SCALE GENOMIC DNA]</scope>
</reference>
<dbReference type="PANTHER" id="PTHR33778">
    <property type="entry name" value="PROTEIN MGTC"/>
    <property type="match status" value="1"/>
</dbReference>
<gene>
    <name evidence="9" type="ORF">A2917_01605</name>
</gene>
<evidence type="ECO:0000256" key="1">
    <source>
        <dbReference type="ARBA" id="ARBA00004651"/>
    </source>
</evidence>
<dbReference type="InterPro" id="IPR003416">
    <property type="entry name" value="MgtC/SapB/SrpB/YhiD_fam"/>
</dbReference>
<evidence type="ECO:0000256" key="2">
    <source>
        <dbReference type="ARBA" id="ARBA00009298"/>
    </source>
</evidence>
<protein>
    <recommendedName>
        <fullName evidence="8">MgtC/SapB/SrpB/YhiD N-terminal domain-containing protein</fullName>
    </recommendedName>
</protein>
<dbReference type="GO" id="GO:0005886">
    <property type="term" value="C:plasma membrane"/>
    <property type="evidence" value="ECO:0007669"/>
    <property type="project" value="UniProtKB-SubCell"/>
</dbReference>
<comment type="subcellular location">
    <subcellularLocation>
        <location evidence="1">Cell membrane</location>
        <topology evidence="1">Multi-pass membrane protein</topology>
    </subcellularLocation>
</comment>
<dbReference type="Proteomes" id="UP000178104">
    <property type="component" value="Unassembled WGS sequence"/>
</dbReference>
<feature type="domain" description="MgtC/SapB/SrpB/YhiD N-terminal" evidence="8">
    <location>
        <begin position="15"/>
        <end position="142"/>
    </location>
</feature>
<organism evidence="9 10">
    <name type="scientific">Candidatus Nomurabacteria bacterium RIFCSPLOWO2_01_FULL_42_17</name>
    <dbReference type="NCBI Taxonomy" id="1801780"/>
    <lineage>
        <taxon>Bacteria</taxon>
        <taxon>Candidatus Nomuraibacteriota</taxon>
    </lineage>
</organism>
<dbReference type="PRINTS" id="PR01837">
    <property type="entry name" value="MGTCSAPBPROT"/>
</dbReference>
<dbReference type="EMBL" id="MFVE01000008">
    <property type="protein sequence ID" value="OGI95057.1"/>
    <property type="molecule type" value="Genomic_DNA"/>
</dbReference>
<evidence type="ECO:0000256" key="4">
    <source>
        <dbReference type="ARBA" id="ARBA00022692"/>
    </source>
</evidence>
<keyword evidence="5 7" id="KW-1133">Transmembrane helix</keyword>
<evidence type="ECO:0000313" key="9">
    <source>
        <dbReference type="EMBL" id="OGI95057.1"/>
    </source>
</evidence>
<sequence>MSEFFTQNHEVIIRLAIAVGLGLLIGGERLWMHKQAGMKTHALVSLGSAVFVIISEMIAIKYGAAAGFDPSRVASQIIVGIGFLGAGSIILQGNRLLGLTTAGGLWVTAGIGMAAGFGFHSLAVITTVLVLLVLIVVNFLEKPIRKISSGIDKPDVS</sequence>
<comment type="caution">
    <text evidence="9">The sequence shown here is derived from an EMBL/GenBank/DDBJ whole genome shotgun (WGS) entry which is preliminary data.</text>
</comment>
<evidence type="ECO:0000256" key="6">
    <source>
        <dbReference type="ARBA" id="ARBA00023136"/>
    </source>
</evidence>
<evidence type="ECO:0000256" key="5">
    <source>
        <dbReference type="ARBA" id="ARBA00022989"/>
    </source>
</evidence>
<evidence type="ECO:0000256" key="3">
    <source>
        <dbReference type="ARBA" id="ARBA00022475"/>
    </source>
</evidence>
<dbReference type="AlphaFoldDB" id="A0A1F6XLK6"/>
<keyword evidence="4 7" id="KW-0812">Transmembrane</keyword>
<accession>A0A1F6XLK6</accession>
<dbReference type="Pfam" id="PF02308">
    <property type="entry name" value="MgtC"/>
    <property type="match status" value="1"/>
</dbReference>
<feature type="transmembrane region" description="Helical" evidence="7">
    <location>
        <begin position="96"/>
        <end position="115"/>
    </location>
</feature>
<comment type="similarity">
    <text evidence="2">Belongs to the MgtC/SapB family.</text>
</comment>
<feature type="transmembrane region" description="Helical" evidence="7">
    <location>
        <begin position="12"/>
        <end position="31"/>
    </location>
</feature>
<evidence type="ECO:0000256" key="7">
    <source>
        <dbReference type="SAM" id="Phobius"/>
    </source>
</evidence>
<feature type="transmembrane region" description="Helical" evidence="7">
    <location>
        <begin position="121"/>
        <end position="140"/>
    </location>
</feature>
<dbReference type="PANTHER" id="PTHR33778:SF1">
    <property type="entry name" value="MAGNESIUM TRANSPORTER YHID-RELATED"/>
    <property type="match status" value="1"/>
</dbReference>